<accession>A0ABV2RDZ2</accession>
<proteinExistence type="predicted"/>
<name>A0ABV2RDZ2_9CAUL</name>
<reference evidence="2 3" key="1">
    <citation type="submission" date="2024-06" db="EMBL/GenBank/DDBJ databases">
        <title>Sorghum-associated microbial communities from plants grown in Nebraska, USA.</title>
        <authorList>
            <person name="Schachtman D."/>
        </authorList>
    </citation>
    <scope>NUCLEOTIDE SEQUENCE [LARGE SCALE GENOMIC DNA]</scope>
    <source>
        <strain evidence="2 3">2814</strain>
    </source>
</reference>
<keyword evidence="1" id="KW-1133">Transmembrane helix</keyword>
<gene>
    <name evidence="2" type="ORF">ABIE19_002750</name>
</gene>
<keyword evidence="1" id="KW-0472">Membrane</keyword>
<organism evidence="2 3">
    <name type="scientific">Brevundimonas faecalis</name>
    <dbReference type="NCBI Taxonomy" id="947378"/>
    <lineage>
        <taxon>Bacteria</taxon>
        <taxon>Pseudomonadati</taxon>
        <taxon>Pseudomonadota</taxon>
        <taxon>Alphaproteobacteria</taxon>
        <taxon>Caulobacterales</taxon>
        <taxon>Caulobacteraceae</taxon>
        <taxon>Brevundimonas</taxon>
    </lineage>
</organism>
<protein>
    <submittedName>
        <fullName evidence="2">Uncharacterized protein</fullName>
    </submittedName>
</protein>
<sequence>MAGVALLLWLPLTFFVGLLLFSELKAEERRAWYWAFPIFIKRDQLAPHGVKLLSLYRFLVFGFLVIWSVGMIWGLVSQRAAS</sequence>
<keyword evidence="3" id="KW-1185">Reference proteome</keyword>
<evidence type="ECO:0000313" key="2">
    <source>
        <dbReference type="EMBL" id="MET4684801.1"/>
    </source>
</evidence>
<comment type="caution">
    <text evidence="2">The sequence shown here is derived from an EMBL/GenBank/DDBJ whole genome shotgun (WGS) entry which is preliminary data.</text>
</comment>
<feature type="transmembrane region" description="Helical" evidence="1">
    <location>
        <begin position="55"/>
        <end position="76"/>
    </location>
</feature>
<dbReference type="RefSeq" id="WP_354089769.1">
    <property type="nucleotide sequence ID" value="NZ_JBEPTF010000004.1"/>
</dbReference>
<keyword evidence="1" id="KW-0812">Transmembrane</keyword>
<dbReference type="Proteomes" id="UP001549313">
    <property type="component" value="Unassembled WGS sequence"/>
</dbReference>
<evidence type="ECO:0000313" key="3">
    <source>
        <dbReference type="Proteomes" id="UP001549313"/>
    </source>
</evidence>
<dbReference type="EMBL" id="JBEPTF010000004">
    <property type="protein sequence ID" value="MET4684801.1"/>
    <property type="molecule type" value="Genomic_DNA"/>
</dbReference>
<evidence type="ECO:0000256" key="1">
    <source>
        <dbReference type="SAM" id="Phobius"/>
    </source>
</evidence>